<feature type="domain" description="TonB-dependent receptor-like beta-barrel" evidence="12">
    <location>
        <begin position="315"/>
        <end position="797"/>
    </location>
</feature>
<feature type="chain" id="PRO_5040942424" evidence="11">
    <location>
        <begin position="24"/>
        <end position="827"/>
    </location>
</feature>
<dbReference type="EMBL" id="JANJHC010000036">
    <property type="protein sequence ID" value="MDA5624153.1"/>
    <property type="molecule type" value="Genomic_DNA"/>
</dbReference>
<keyword evidence="6 8" id="KW-0472">Membrane</keyword>
<dbReference type="PROSITE" id="PS52016">
    <property type="entry name" value="TONB_DEPENDENT_REC_3"/>
    <property type="match status" value="1"/>
</dbReference>
<evidence type="ECO:0000256" key="9">
    <source>
        <dbReference type="RuleBase" id="RU003357"/>
    </source>
</evidence>
<dbReference type="RefSeq" id="WP_071523117.1">
    <property type="nucleotide sequence ID" value="NZ_JACDXE010000005.1"/>
</dbReference>
<comment type="similarity">
    <text evidence="8 9">Belongs to the TonB-dependent receptor family.</text>
</comment>
<evidence type="ECO:0000313" key="14">
    <source>
        <dbReference type="EMBL" id="MDA5624153.1"/>
    </source>
</evidence>
<keyword evidence="4 8" id="KW-0812">Transmembrane</keyword>
<comment type="subcellular location">
    <subcellularLocation>
        <location evidence="1 8">Cell outer membrane</location>
        <topology evidence="1 8">Multi-pass membrane protein</topology>
    </subcellularLocation>
</comment>
<keyword evidence="14" id="KW-0675">Receptor</keyword>
<sequence length="827" mass="93748">MKINPIAFFVISSVALPTTSAFAEEVIFLDEISITGSSLDVPFSSDPLSQTPKPNDIVVGKEKLKMRSSTLGNALNGELGVHSSQFGGGASAPVIRGQEGVRLKILQNGSDAVDMSQLSPDHAIGVDTLLAQQVEIVRGPSTLLYANASPAGVINIVDNRIPTSIPEKGYEVDIGWRYNNNSNEKLGTIGITGSLGNHIALRFEGLTRDSHPYHVPGFQLDKYLDYVPDTQNKTKTGTYGISWIGEKGYIGVSYNNRREHYGIPGHNHAWDGCAAQISPHTLTKYNYYLHFYPYWISDKDVDNPHFHCGSNHAHEGHTHQHSHDHPYGHNHDHSLGGPLINSRSERYDIKAEWKPSFKGLDKLRLSYSTTDYFHDESDGGIPMNLFNNKGHNFRAEFIHSPVAGLTGIWGIQYQTQTMSANIPRLKRCSNWSKHPCHKELKGKFDPSKITADDRKRGLPLIENKNTQLSFFAMEQLRWKDFIFEISARTEKQNIDLHHREYSLSDVLNYGKTKKACFLSGSTPCEAEPMPSLKGYEDRASSYATSASWNFTPEHSITLLYSHNERHPTPMELYYHGNHIATSSFEYGNKDLKKEVSDNIELNFSYFGKKLSVKGSVYYIHFDNRIFNQTLAREGNLSLNRYSQSKAKYYGVEAQVDYAFTPELMLSVFGDKVRGELYNLPELYYSPDAYSKTSVPQPNQNAPRVPPARFGFRTNWQITENLSTSFEYIYVFRQDKTMAPKEKRNIHGELVKDEQTQKQVWFVTESPTPGHNMVNLSLDYMKKINNIDYHLFIQGNNLLNEKVYSHTSFLPFVPQMGRNITMGMNVRF</sequence>
<dbReference type="SUPFAM" id="SSF56935">
    <property type="entry name" value="Porins"/>
    <property type="match status" value="1"/>
</dbReference>
<protein>
    <submittedName>
        <fullName evidence="14">TonB-dependent receptor</fullName>
    </submittedName>
</protein>
<feature type="region of interest" description="Disordered" evidence="10">
    <location>
        <begin position="312"/>
        <end position="335"/>
    </location>
</feature>
<evidence type="ECO:0000256" key="4">
    <source>
        <dbReference type="ARBA" id="ARBA00022692"/>
    </source>
</evidence>
<dbReference type="InterPro" id="IPR012910">
    <property type="entry name" value="Plug_dom"/>
</dbReference>
<dbReference type="InterPro" id="IPR036942">
    <property type="entry name" value="Beta-barrel_TonB_sf"/>
</dbReference>
<evidence type="ECO:0000256" key="11">
    <source>
        <dbReference type="SAM" id="SignalP"/>
    </source>
</evidence>
<comment type="caution">
    <text evidence="14">The sequence shown here is derived from an EMBL/GenBank/DDBJ whole genome shotgun (WGS) entry which is preliminary data.</text>
</comment>
<dbReference type="InterPro" id="IPR039426">
    <property type="entry name" value="TonB-dep_rcpt-like"/>
</dbReference>
<dbReference type="Gene3D" id="2.40.170.20">
    <property type="entry name" value="TonB-dependent receptor, beta-barrel domain"/>
    <property type="match status" value="1"/>
</dbReference>
<dbReference type="GO" id="GO:0015344">
    <property type="term" value="F:siderophore uptake transmembrane transporter activity"/>
    <property type="evidence" value="ECO:0007669"/>
    <property type="project" value="TreeGrafter"/>
</dbReference>
<evidence type="ECO:0000256" key="3">
    <source>
        <dbReference type="ARBA" id="ARBA00022452"/>
    </source>
</evidence>
<evidence type="ECO:0000313" key="15">
    <source>
        <dbReference type="Proteomes" id="UP001145481"/>
    </source>
</evidence>
<dbReference type="GO" id="GO:0044718">
    <property type="term" value="P:siderophore transmembrane transport"/>
    <property type="evidence" value="ECO:0007669"/>
    <property type="project" value="TreeGrafter"/>
</dbReference>
<evidence type="ECO:0000259" key="13">
    <source>
        <dbReference type="Pfam" id="PF07715"/>
    </source>
</evidence>
<dbReference type="AlphaFoldDB" id="A0A9X3ZM78"/>
<evidence type="ECO:0000256" key="2">
    <source>
        <dbReference type="ARBA" id="ARBA00022448"/>
    </source>
</evidence>
<dbReference type="PANTHER" id="PTHR30069:SF40">
    <property type="entry name" value="TONB-DEPENDENT RECEPTOR NMB0964-RELATED"/>
    <property type="match status" value="1"/>
</dbReference>
<evidence type="ECO:0000256" key="1">
    <source>
        <dbReference type="ARBA" id="ARBA00004571"/>
    </source>
</evidence>
<evidence type="ECO:0000259" key="12">
    <source>
        <dbReference type="Pfam" id="PF00593"/>
    </source>
</evidence>
<dbReference type="PANTHER" id="PTHR30069">
    <property type="entry name" value="TONB-DEPENDENT OUTER MEMBRANE RECEPTOR"/>
    <property type="match status" value="1"/>
</dbReference>
<dbReference type="Proteomes" id="UP001145481">
    <property type="component" value="Unassembled WGS sequence"/>
</dbReference>
<evidence type="ECO:0000256" key="8">
    <source>
        <dbReference type="PROSITE-ProRule" id="PRU01360"/>
    </source>
</evidence>
<dbReference type="GO" id="GO:0009279">
    <property type="term" value="C:cell outer membrane"/>
    <property type="evidence" value="ECO:0007669"/>
    <property type="project" value="UniProtKB-SubCell"/>
</dbReference>
<name>A0A9X3ZM78_PASMD</name>
<keyword evidence="7 8" id="KW-0998">Cell outer membrane</keyword>
<keyword evidence="5 9" id="KW-0798">TonB box</keyword>
<evidence type="ECO:0000256" key="10">
    <source>
        <dbReference type="SAM" id="MobiDB-lite"/>
    </source>
</evidence>
<evidence type="ECO:0000256" key="5">
    <source>
        <dbReference type="ARBA" id="ARBA00023077"/>
    </source>
</evidence>
<evidence type="ECO:0000256" key="6">
    <source>
        <dbReference type="ARBA" id="ARBA00023136"/>
    </source>
</evidence>
<organism evidence="14 15">
    <name type="scientific">Pasteurella multocida</name>
    <dbReference type="NCBI Taxonomy" id="747"/>
    <lineage>
        <taxon>Bacteria</taxon>
        <taxon>Pseudomonadati</taxon>
        <taxon>Pseudomonadota</taxon>
        <taxon>Gammaproteobacteria</taxon>
        <taxon>Pasteurellales</taxon>
        <taxon>Pasteurellaceae</taxon>
        <taxon>Pasteurella</taxon>
    </lineage>
</organism>
<dbReference type="InterPro" id="IPR000531">
    <property type="entry name" value="Beta-barrel_TonB"/>
</dbReference>
<gene>
    <name evidence="14" type="ORF">NM948_11515</name>
</gene>
<dbReference type="Gene3D" id="2.170.130.10">
    <property type="entry name" value="TonB-dependent receptor, plug domain"/>
    <property type="match status" value="1"/>
</dbReference>
<dbReference type="Pfam" id="PF07715">
    <property type="entry name" value="Plug"/>
    <property type="match status" value="1"/>
</dbReference>
<proteinExistence type="inferred from homology"/>
<feature type="compositionally biased region" description="Basic and acidic residues" evidence="10">
    <location>
        <begin position="312"/>
        <end position="334"/>
    </location>
</feature>
<dbReference type="Pfam" id="PF00593">
    <property type="entry name" value="TonB_dep_Rec_b-barrel"/>
    <property type="match status" value="1"/>
</dbReference>
<feature type="domain" description="TonB-dependent receptor plug" evidence="13">
    <location>
        <begin position="49"/>
        <end position="153"/>
    </location>
</feature>
<dbReference type="InterPro" id="IPR037066">
    <property type="entry name" value="Plug_dom_sf"/>
</dbReference>
<keyword evidence="11" id="KW-0732">Signal</keyword>
<accession>A0A9X3ZM78</accession>
<keyword evidence="3 8" id="KW-1134">Transmembrane beta strand</keyword>
<feature type="signal peptide" evidence="11">
    <location>
        <begin position="1"/>
        <end position="23"/>
    </location>
</feature>
<keyword evidence="2 8" id="KW-0813">Transport</keyword>
<reference evidence="14" key="1">
    <citation type="submission" date="2022-07" db="EMBL/GenBank/DDBJ databases">
        <title>Genome-based characterization of novel serogroup A variants of Pasteurella multocida.</title>
        <authorList>
            <person name="Prajapati A."/>
            <person name="Yogisharadhya R."/>
            <person name="Mohanty N."/>
            <person name="Chanda M."/>
            <person name="Mendem S.K."/>
            <person name="Siddaramappa S."/>
            <person name="Shivachandra S.B."/>
        </authorList>
    </citation>
    <scope>NUCLEOTIDE SEQUENCE</scope>
    <source>
        <strain evidence="14">NIVEDIPm19</strain>
    </source>
</reference>
<evidence type="ECO:0000256" key="7">
    <source>
        <dbReference type="ARBA" id="ARBA00023237"/>
    </source>
</evidence>